<protein>
    <recommendedName>
        <fullName evidence="4">O-antigen ligase domain-containing protein</fullName>
    </recommendedName>
</protein>
<feature type="transmembrane region" description="Helical" evidence="1">
    <location>
        <begin position="16"/>
        <end position="36"/>
    </location>
</feature>
<dbReference type="PATRIC" id="fig|36807.3.peg.1391"/>
<feature type="transmembrane region" description="Helical" evidence="1">
    <location>
        <begin position="78"/>
        <end position="101"/>
    </location>
</feature>
<feature type="transmembrane region" description="Helical" evidence="1">
    <location>
        <begin position="175"/>
        <end position="202"/>
    </location>
</feature>
<gene>
    <name evidence="2" type="ORF">Mlaev_01370</name>
</gene>
<sequence length="375" mass="39787">MLIVCILLEDGLTSRLSPASTVVILCYYFSSLWLIWKSSVQAGSVAGTVTGTLIGLVLLPAFASYFSRIERARAFAQVYCAVTAVLSASSAITMLLAIGGFTIKLLTFPIGTWSASLLFPFTTTVSQVSFFGFYFDRFTGIGREPGWMGMHSALAWTLWPHAFRGSLVSRVGRFACIAGVLTSGSTAGFGVFVVAVAMSLLISRRRSEGALRGYSRIVFGGAALGIAAWLAVFAPQYGLQAKQSVNSDSLEGRALATDAGLRALTEFSLGEQSFILTPNVNLIAGASVTGWPFFVLSVLGLLLPLAFVSHKGAALPPLVVIFLTMLLAQPIGGSHGVYILVMLVCAVADGDATRGVLWRGSHPTWAESSLANHRL</sequence>
<feature type="transmembrane region" description="Helical" evidence="1">
    <location>
        <begin position="42"/>
        <end position="66"/>
    </location>
</feature>
<evidence type="ECO:0000313" key="2">
    <source>
        <dbReference type="EMBL" id="KXZ60584.1"/>
    </source>
</evidence>
<feature type="transmembrane region" description="Helical" evidence="1">
    <location>
        <begin position="214"/>
        <end position="234"/>
    </location>
</feature>
<keyword evidence="1" id="KW-1133">Transmembrane helix</keyword>
<organism evidence="2 3">
    <name type="scientific">Microbacterium laevaniformans</name>
    <dbReference type="NCBI Taxonomy" id="36807"/>
    <lineage>
        <taxon>Bacteria</taxon>
        <taxon>Bacillati</taxon>
        <taxon>Actinomycetota</taxon>
        <taxon>Actinomycetes</taxon>
        <taxon>Micrococcales</taxon>
        <taxon>Microbacteriaceae</taxon>
        <taxon>Microbacterium</taxon>
    </lineage>
</organism>
<keyword evidence="1" id="KW-0812">Transmembrane</keyword>
<evidence type="ECO:0000256" key="1">
    <source>
        <dbReference type="SAM" id="Phobius"/>
    </source>
</evidence>
<dbReference type="AlphaFoldDB" id="A0A150HF57"/>
<accession>A0A150HF57</accession>
<proteinExistence type="predicted"/>
<feature type="transmembrane region" description="Helical" evidence="1">
    <location>
        <begin position="314"/>
        <end position="331"/>
    </location>
</feature>
<feature type="transmembrane region" description="Helical" evidence="1">
    <location>
        <begin position="282"/>
        <end position="307"/>
    </location>
</feature>
<evidence type="ECO:0000313" key="3">
    <source>
        <dbReference type="Proteomes" id="UP000075357"/>
    </source>
</evidence>
<name>A0A150HF57_9MICO</name>
<evidence type="ECO:0008006" key="4">
    <source>
        <dbReference type="Google" id="ProtNLM"/>
    </source>
</evidence>
<keyword evidence="1" id="KW-0472">Membrane</keyword>
<dbReference type="EMBL" id="LRAD01000030">
    <property type="protein sequence ID" value="KXZ60584.1"/>
    <property type="molecule type" value="Genomic_DNA"/>
</dbReference>
<dbReference type="Proteomes" id="UP000075357">
    <property type="component" value="Unassembled WGS sequence"/>
</dbReference>
<keyword evidence="3" id="KW-1185">Reference proteome</keyword>
<comment type="caution">
    <text evidence="2">The sequence shown here is derived from an EMBL/GenBank/DDBJ whole genome shotgun (WGS) entry which is preliminary data.</text>
</comment>
<feature type="transmembrane region" description="Helical" evidence="1">
    <location>
        <begin position="113"/>
        <end position="135"/>
    </location>
</feature>
<reference evidence="2 3" key="1">
    <citation type="submission" date="2016-01" db="EMBL/GenBank/DDBJ databases">
        <title>Draft genome sequences of Microbacterium laevaniformans LCDC 91-0039 and the type strain of Microbacterium hominis LCDC 84-209.</title>
        <authorList>
            <person name="Bernier A.-M."/>
            <person name="Bernard K."/>
        </authorList>
    </citation>
    <scope>NUCLEOTIDE SEQUENCE [LARGE SCALE GENOMIC DNA]</scope>
    <source>
        <strain evidence="2 3">LCDC 91-0039</strain>
    </source>
</reference>